<dbReference type="PANTHER" id="PTHR42815">
    <property type="entry name" value="FAD-BINDING, PUTATIVE (AFU_ORTHOLOGUE AFUA_6G07600)-RELATED"/>
    <property type="match status" value="1"/>
</dbReference>
<organism evidence="2 3">
    <name type="scientific">Bacillus infantis NRRL B-14911</name>
    <dbReference type="NCBI Taxonomy" id="1367477"/>
    <lineage>
        <taxon>Bacteria</taxon>
        <taxon>Bacillati</taxon>
        <taxon>Bacillota</taxon>
        <taxon>Bacilli</taxon>
        <taxon>Bacillales</taxon>
        <taxon>Bacillaceae</taxon>
        <taxon>Bacillus</taxon>
    </lineage>
</organism>
<dbReference type="KEGG" id="bif:N288_13750"/>
<proteinExistence type="predicted"/>
<sequence>MKKVIKMNTIFKNVIQTKEEFEEFRPVVGSPSERAQSKVIPIVDEHCREFIRMSPFLTMATSNSAGECDVSPRGDMPGFVAVIDEKHLFIPERPGNKRLDSVQNILKNPHVGLVFFIPGLGETLRVNGEAFIVRDHELLEMSAVNGKLPLFGIGVRVKECYTHCAKAFIRSGLWNPETWADKEELPSAAKMIVAHTKIPNVSAEQVEKELNEGYVQRLY</sequence>
<dbReference type="Pfam" id="PF01243">
    <property type="entry name" value="PNPOx_N"/>
    <property type="match status" value="1"/>
</dbReference>
<gene>
    <name evidence="2" type="ORF">N288_13750</name>
</gene>
<dbReference type="Proteomes" id="UP000017805">
    <property type="component" value="Chromosome"/>
</dbReference>
<dbReference type="InterPro" id="IPR024029">
    <property type="entry name" value="Pyridox_Oxase_FMN-dep"/>
</dbReference>
<feature type="domain" description="Pyridoxamine 5'-phosphate oxidase N-terminal" evidence="1">
    <location>
        <begin position="44"/>
        <end position="142"/>
    </location>
</feature>
<dbReference type="STRING" id="1367477.N288_13750"/>
<dbReference type="GO" id="GO:0016787">
    <property type="term" value="F:hydrolase activity"/>
    <property type="evidence" value="ECO:0007669"/>
    <property type="project" value="UniProtKB-KW"/>
</dbReference>
<keyword evidence="2" id="KW-0378">Hydrolase</keyword>
<dbReference type="SUPFAM" id="SSF50475">
    <property type="entry name" value="FMN-binding split barrel"/>
    <property type="match status" value="1"/>
</dbReference>
<accession>U5LDG2</accession>
<keyword evidence="3" id="KW-1185">Reference proteome</keyword>
<dbReference type="NCBIfam" id="TIGR04025">
    <property type="entry name" value="PPOX_FMN_DR2398"/>
    <property type="match status" value="1"/>
</dbReference>
<protein>
    <submittedName>
        <fullName evidence="2">Phosphohydrolase</fullName>
    </submittedName>
</protein>
<evidence type="ECO:0000313" key="3">
    <source>
        <dbReference type="Proteomes" id="UP000017805"/>
    </source>
</evidence>
<dbReference type="Gene3D" id="2.30.110.10">
    <property type="entry name" value="Electron Transport, Fmn-binding Protein, Chain A"/>
    <property type="match status" value="1"/>
</dbReference>
<name>U5LDG2_9BACI</name>
<dbReference type="PANTHER" id="PTHR42815:SF2">
    <property type="entry name" value="FAD-BINDING, PUTATIVE (AFU_ORTHOLOGUE AFUA_6G07600)-RELATED"/>
    <property type="match status" value="1"/>
</dbReference>
<dbReference type="InterPro" id="IPR012349">
    <property type="entry name" value="Split_barrel_FMN-bd"/>
</dbReference>
<evidence type="ECO:0000313" key="2">
    <source>
        <dbReference type="EMBL" id="AGX04652.1"/>
    </source>
</evidence>
<dbReference type="PATRIC" id="fig|1367477.3.peg.2700"/>
<dbReference type="HOGENOM" id="CLU_085054_1_0_9"/>
<dbReference type="InterPro" id="IPR011576">
    <property type="entry name" value="Pyridox_Oxase_N"/>
</dbReference>
<dbReference type="AlphaFoldDB" id="U5LDG2"/>
<evidence type="ECO:0000259" key="1">
    <source>
        <dbReference type="Pfam" id="PF01243"/>
    </source>
</evidence>
<reference evidence="2 3" key="1">
    <citation type="submission" date="2013-07" db="EMBL/GenBank/DDBJ databases">
        <title>Complete genome sequence of Bacillus infantis NRRL B-14911 that has potential to induce cardiac disease by antigenic mimicry.</title>
        <authorList>
            <person name="Massilamany C."/>
            <person name="Smith T.P.L."/>
            <person name="Loy J.D."/>
            <person name="Barletta R."/>
            <person name="Reddy J."/>
        </authorList>
    </citation>
    <scope>NUCLEOTIDE SEQUENCE [LARGE SCALE GENOMIC DNA]</scope>
    <source>
        <strain evidence="2 3">NRRL B-14911</strain>
    </source>
</reference>
<dbReference type="EMBL" id="CP006643">
    <property type="protein sequence ID" value="AGX04652.1"/>
    <property type="molecule type" value="Genomic_DNA"/>
</dbReference>